<dbReference type="GO" id="GO:0015920">
    <property type="term" value="P:lipopolysaccharide transport"/>
    <property type="evidence" value="ECO:0007669"/>
    <property type="project" value="TreeGrafter"/>
</dbReference>
<dbReference type="InterPro" id="IPR013525">
    <property type="entry name" value="ABC2_TM"/>
</dbReference>
<evidence type="ECO:0000256" key="10">
    <source>
        <dbReference type="SAM" id="Phobius"/>
    </source>
</evidence>
<evidence type="ECO:0000256" key="5">
    <source>
        <dbReference type="ARBA" id="ARBA00022597"/>
    </source>
</evidence>
<feature type="transmembrane region" description="Helical" evidence="10">
    <location>
        <begin position="37"/>
        <end position="64"/>
    </location>
</feature>
<feature type="transmembrane region" description="Helical" evidence="10">
    <location>
        <begin position="76"/>
        <end position="100"/>
    </location>
</feature>
<keyword evidence="8" id="KW-0625">Polysaccharide transport</keyword>
<evidence type="ECO:0000313" key="12">
    <source>
        <dbReference type="EMBL" id="CCU72682.1"/>
    </source>
</evidence>
<protein>
    <recommendedName>
        <fullName evidence="11">ABC-2 type transporter transmembrane domain-containing protein</fullName>
    </recommendedName>
</protein>
<evidence type="ECO:0000259" key="11">
    <source>
        <dbReference type="Pfam" id="PF01061"/>
    </source>
</evidence>
<keyword evidence="4" id="KW-1003">Cell membrane</keyword>
<dbReference type="Pfam" id="PF01061">
    <property type="entry name" value="ABC2_membrane"/>
    <property type="match status" value="1"/>
</dbReference>
<comment type="similarity">
    <text evidence="2">Belongs to the ABC-2 integral membrane protein family.</text>
</comment>
<dbReference type="PRINTS" id="PR00164">
    <property type="entry name" value="ABC2TRNSPORT"/>
</dbReference>
<evidence type="ECO:0000256" key="9">
    <source>
        <dbReference type="ARBA" id="ARBA00023136"/>
    </source>
</evidence>
<dbReference type="PANTHER" id="PTHR30413">
    <property type="entry name" value="INNER MEMBRANE TRANSPORT PERMEASE"/>
    <property type="match status" value="1"/>
</dbReference>
<dbReference type="EMBL" id="HF680312">
    <property type="protein sequence ID" value="CCU72682.1"/>
    <property type="molecule type" value="Genomic_DNA"/>
</dbReference>
<dbReference type="STRING" id="187493.CN03_06870"/>
<dbReference type="Proteomes" id="UP000011866">
    <property type="component" value="Chromosome"/>
</dbReference>
<comment type="subcellular location">
    <subcellularLocation>
        <location evidence="1">Cell membrane</location>
        <topology evidence="1">Multi-pass membrane protein</topology>
    </subcellularLocation>
</comment>
<organism evidence="12 13">
    <name type="scientific">Thalassolituus oleivorans MIL-1</name>
    <dbReference type="NCBI Taxonomy" id="1298593"/>
    <lineage>
        <taxon>Bacteria</taxon>
        <taxon>Pseudomonadati</taxon>
        <taxon>Pseudomonadota</taxon>
        <taxon>Gammaproteobacteria</taxon>
        <taxon>Oceanospirillales</taxon>
        <taxon>Oceanospirillaceae</taxon>
        <taxon>Thalassolituus</taxon>
    </lineage>
</organism>
<keyword evidence="7 10" id="KW-1133">Transmembrane helix</keyword>
<evidence type="ECO:0000256" key="4">
    <source>
        <dbReference type="ARBA" id="ARBA00022475"/>
    </source>
</evidence>
<dbReference type="HOGENOM" id="CLU_060703_1_1_6"/>
<dbReference type="InterPro" id="IPR000412">
    <property type="entry name" value="ABC_2_transport"/>
</dbReference>
<reference evidence="12 13" key="1">
    <citation type="journal article" date="2013" name="Genome Announc.">
        <title>Genome Sequence of Thalassolituus oleivorans MIL-1 (DSM 14913T).</title>
        <authorList>
            <person name="Golyshin P.N."/>
            <person name="Werner J."/>
            <person name="Chernikova T.N."/>
            <person name="Tran H."/>
            <person name="Ferrer M."/>
            <person name="Yakimov M.M."/>
            <person name="Teeling H."/>
            <person name="Golyshina O.V."/>
        </authorList>
    </citation>
    <scope>NUCLEOTIDE SEQUENCE [LARGE SCALE GENOMIC DNA]</scope>
    <source>
        <strain evidence="12 13">MIL-1</strain>
    </source>
</reference>
<keyword evidence="6 10" id="KW-0812">Transmembrane</keyword>
<name>M5DTD5_9GAMM</name>
<dbReference type="PANTHER" id="PTHR30413:SF10">
    <property type="entry name" value="CAPSULE POLYSACCHARIDE EXPORT INNER-MEMBRANE PROTEIN CTRC"/>
    <property type="match status" value="1"/>
</dbReference>
<keyword evidence="9 10" id="KW-0472">Membrane</keyword>
<evidence type="ECO:0000256" key="2">
    <source>
        <dbReference type="ARBA" id="ARBA00007783"/>
    </source>
</evidence>
<sequence>MVGMIIYSFFSESIGRSSTVIRGNTSYVKKIVFPLNILPLVVVFSALFNAIIAFGVFLIGYFVVLGLPSLAIFQLIFLLLSLLLTVAGLSWVISSLGVFFSDLQHLIGTLLTMMMFMSPVFYSITMVPESMRELIYLNPLVYYIEGFRAVLFHGEILDSVDYLRNISISLLIFSLGYKWFNRVSKHFSDVI</sequence>
<evidence type="ECO:0000313" key="13">
    <source>
        <dbReference type="Proteomes" id="UP000011866"/>
    </source>
</evidence>
<feature type="transmembrane region" description="Helical" evidence="10">
    <location>
        <begin position="106"/>
        <end position="124"/>
    </location>
</feature>
<evidence type="ECO:0000256" key="3">
    <source>
        <dbReference type="ARBA" id="ARBA00022448"/>
    </source>
</evidence>
<dbReference type="GO" id="GO:0140359">
    <property type="term" value="F:ABC-type transporter activity"/>
    <property type="evidence" value="ECO:0007669"/>
    <property type="project" value="InterPro"/>
</dbReference>
<gene>
    <name evidence="12" type="ORF">TOL_2280</name>
</gene>
<dbReference type="GO" id="GO:0015774">
    <property type="term" value="P:polysaccharide transport"/>
    <property type="evidence" value="ECO:0007669"/>
    <property type="project" value="UniProtKB-KW"/>
</dbReference>
<evidence type="ECO:0000256" key="7">
    <source>
        <dbReference type="ARBA" id="ARBA00022989"/>
    </source>
</evidence>
<dbReference type="eggNOG" id="COG1682">
    <property type="taxonomic scope" value="Bacteria"/>
</dbReference>
<dbReference type="AlphaFoldDB" id="M5DTD5"/>
<evidence type="ECO:0000256" key="6">
    <source>
        <dbReference type="ARBA" id="ARBA00022692"/>
    </source>
</evidence>
<accession>M5DTD5</accession>
<keyword evidence="5" id="KW-0762">Sugar transport</keyword>
<evidence type="ECO:0000256" key="1">
    <source>
        <dbReference type="ARBA" id="ARBA00004651"/>
    </source>
</evidence>
<dbReference type="PATRIC" id="fig|1298593.3.peg.2186"/>
<evidence type="ECO:0000256" key="8">
    <source>
        <dbReference type="ARBA" id="ARBA00023047"/>
    </source>
</evidence>
<dbReference type="KEGG" id="tol:TOL_2280"/>
<proteinExistence type="inferred from homology"/>
<feature type="domain" description="ABC-2 type transporter transmembrane" evidence="11">
    <location>
        <begin position="1"/>
        <end position="152"/>
    </location>
</feature>
<keyword evidence="3" id="KW-0813">Transport</keyword>
<keyword evidence="13" id="KW-1185">Reference proteome</keyword>
<dbReference type="GO" id="GO:0043190">
    <property type="term" value="C:ATP-binding cassette (ABC) transporter complex"/>
    <property type="evidence" value="ECO:0007669"/>
    <property type="project" value="InterPro"/>
</dbReference>